<protein>
    <submittedName>
        <fullName evidence="1">Uncharacterized protein</fullName>
    </submittedName>
</protein>
<reference evidence="1" key="1">
    <citation type="submission" date="2019-03" db="EMBL/GenBank/DDBJ databases">
        <authorList>
            <person name="Mank J."/>
            <person name="Almeida P."/>
        </authorList>
    </citation>
    <scope>NUCLEOTIDE SEQUENCE</scope>
    <source>
        <strain evidence="1">78183</strain>
    </source>
</reference>
<dbReference type="EMBL" id="CAADRP010002151">
    <property type="protein sequence ID" value="VFU61994.1"/>
    <property type="molecule type" value="Genomic_DNA"/>
</dbReference>
<organism evidence="1">
    <name type="scientific">Salix viminalis</name>
    <name type="common">Common osier</name>
    <name type="synonym">Basket willow</name>
    <dbReference type="NCBI Taxonomy" id="40686"/>
    <lineage>
        <taxon>Eukaryota</taxon>
        <taxon>Viridiplantae</taxon>
        <taxon>Streptophyta</taxon>
        <taxon>Embryophyta</taxon>
        <taxon>Tracheophyta</taxon>
        <taxon>Spermatophyta</taxon>
        <taxon>Magnoliopsida</taxon>
        <taxon>eudicotyledons</taxon>
        <taxon>Gunneridae</taxon>
        <taxon>Pentapetalae</taxon>
        <taxon>rosids</taxon>
        <taxon>fabids</taxon>
        <taxon>Malpighiales</taxon>
        <taxon>Salicaceae</taxon>
        <taxon>Saliceae</taxon>
        <taxon>Salix</taxon>
    </lineage>
</organism>
<dbReference type="AlphaFoldDB" id="A0A6N2N5F1"/>
<name>A0A6N2N5F1_SALVM</name>
<gene>
    <name evidence="1" type="ORF">SVIM_LOCUS466429</name>
</gene>
<proteinExistence type="predicted"/>
<evidence type="ECO:0000313" key="1">
    <source>
        <dbReference type="EMBL" id="VFU61994.1"/>
    </source>
</evidence>
<accession>A0A6N2N5F1</accession>
<sequence>MPMHADSHIDMPIQAANHADSVFLSSLGLSHRPNLSSAPAADFVDTVDFVYVAELISAAKFDTVLLCLPSTISRQLSLDELNKVL</sequence>